<comment type="caution">
    <text evidence="1">The sequence shown here is derived from an EMBL/GenBank/DDBJ whole genome shotgun (WGS) entry which is preliminary data.</text>
</comment>
<proteinExistence type="predicted"/>
<reference evidence="1" key="1">
    <citation type="submission" date="2021-05" db="EMBL/GenBank/DDBJ databases">
        <authorList>
            <person name="Pan Q."/>
            <person name="Jouanno E."/>
            <person name="Zahm M."/>
            <person name="Klopp C."/>
            <person name="Cabau C."/>
            <person name="Louis A."/>
            <person name="Berthelot C."/>
            <person name="Parey E."/>
            <person name="Roest Crollius H."/>
            <person name="Montfort J."/>
            <person name="Robinson-Rechavi M."/>
            <person name="Bouchez O."/>
            <person name="Lampietro C."/>
            <person name="Lopez Roques C."/>
            <person name="Donnadieu C."/>
            <person name="Postlethwait J."/>
            <person name="Bobe J."/>
            <person name="Dillon D."/>
            <person name="Chandos A."/>
            <person name="von Hippel F."/>
            <person name="Guiguen Y."/>
        </authorList>
    </citation>
    <scope>NUCLEOTIDE SEQUENCE</scope>
    <source>
        <strain evidence="1">YG-Jan2019</strain>
    </source>
</reference>
<dbReference type="EMBL" id="CM055733">
    <property type="protein sequence ID" value="KAJ8010037.1"/>
    <property type="molecule type" value="Genomic_DNA"/>
</dbReference>
<evidence type="ECO:0000313" key="1">
    <source>
        <dbReference type="EMBL" id="KAJ8010037.1"/>
    </source>
</evidence>
<name>A0ACC2H272_DALPE</name>
<sequence>MLLNKASYLDPRFHRLVHLKEEQRRQVQVAILEEMKQVNVAGGTGSNAAAGQPRDQQPAEKTALSAMGCLFGDTYCTDSPDQDISLLLQKEMSMYEQESPIPADQNPLM</sequence>
<evidence type="ECO:0000313" key="2">
    <source>
        <dbReference type="Proteomes" id="UP001157502"/>
    </source>
</evidence>
<dbReference type="Proteomes" id="UP001157502">
    <property type="component" value="Chromosome 6"/>
</dbReference>
<accession>A0ACC2H272</accession>
<organism evidence="1 2">
    <name type="scientific">Dallia pectoralis</name>
    <name type="common">Alaska blackfish</name>
    <dbReference type="NCBI Taxonomy" id="75939"/>
    <lineage>
        <taxon>Eukaryota</taxon>
        <taxon>Metazoa</taxon>
        <taxon>Chordata</taxon>
        <taxon>Craniata</taxon>
        <taxon>Vertebrata</taxon>
        <taxon>Euteleostomi</taxon>
        <taxon>Actinopterygii</taxon>
        <taxon>Neopterygii</taxon>
        <taxon>Teleostei</taxon>
        <taxon>Protacanthopterygii</taxon>
        <taxon>Esociformes</taxon>
        <taxon>Umbridae</taxon>
        <taxon>Dallia</taxon>
    </lineage>
</organism>
<gene>
    <name evidence="1" type="ORF">DPEC_G00070820</name>
</gene>
<keyword evidence="2" id="KW-1185">Reference proteome</keyword>
<protein>
    <submittedName>
        <fullName evidence="1">Uncharacterized protein</fullName>
    </submittedName>
</protein>